<accession>A0A849KTS2</accession>
<dbReference type="PANTHER" id="PTHR43107">
    <property type="entry name" value="LONG-CHAIN FATTY ACID TRANSPORT PROTEIN"/>
    <property type="match status" value="1"/>
</dbReference>
<dbReference type="AlphaFoldDB" id="A0A849KTS2"/>
<dbReference type="InterPro" id="IPR025110">
    <property type="entry name" value="AMP-bd_C"/>
</dbReference>
<dbReference type="Gene3D" id="3.30.300.30">
    <property type="match status" value="1"/>
</dbReference>
<evidence type="ECO:0000259" key="6">
    <source>
        <dbReference type="Pfam" id="PF13193"/>
    </source>
</evidence>
<evidence type="ECO:0000256" key="1">
    <source>
        <dbReference type="ARBA" id="ARBA00006432"/>
    </source>
</evidence>
<dbReference type="SUPFAM" id="SSF56801">
    <property type="entry name" value="Acetyl-CoA synthetase-like"/>
    <property type="match status" value="1"/>
</dbReference>
<evidence type="ECO:0000256" key="3">
    <source>
        <dbReference type="ARBA" id="ARBA00022741"/>
    </source>
</evidence>
<organism evidence="7 8">
    <name type="scientific">Ochrobactrum soli</name>
    <dbReference type="NCBI Taxonomy" id="2448455"/>
    <lineage>
        <taxon>Bacteria</taxon>
        <taxon>Pseudomonadati</taxon>
        <taxon>Pseudomonadota</taxon>
        <taxon>Alphaproteobacteria</taxon>
        <taxon>Hyphomicrobiales</taxon>
        <taxon>Brucellaceae</taxon>
        <taxon>Brucella/Ochrobactrum group</taxon>
        <taxon>Ochrobactrum</taxon>
    </lineage>
</organism>
<dbReference type="GO" id="GO:0005524">
    <property type="term" value="F:ATP binding"/>
    <property type="evidence" value="ECO:0007669"/>
    <property type="project" value="UniProtKB-KW"/>
</dbReference>
<name>A0A849KTS2_9HYPH</name>
<comment type="similarity">
    <text evidence="1">Belongs to the ATP-dependent AMP-binding enzyme family.</text>
</comment>
<dbReference type="RefSeq" id="WP_171319549.1">
    <property type="nucleotide sequence ID" value="NZ_JABFCY010000021.1"/>
</dbReference>
<evidence type="ECO:0000313" key="7">
    <source>
        <dbReference type="EMBL" id="NNU63217.1"/>
    </source>
</evidence>
<keyword evidence="2 7" id="KW-0436">Ligase</keyword>
<dbReference type="PROSITE" id="PS00455">
    <property type="entry name" value="AMP_BINDING"/>
    <property type="match status" value="1"/>
</dbReference>
<dbReference type="InterPro" id="IPR020845">
    <property type="entry name" value="AMP-binding_CS"/>
</dbReference>
<dbReference type="GO" id="GO:0005324">
    <property type="term" value="F:long-chain fatty acid transmembrane transporter activity"/>
    <property type="evidence" value="ECO:0007669"/>
    <property type="project" value="TreeGrafter"/>
</dbReference>
<dbReference type="Pfam" id="PF13193">
    <property type="entry name" value="AMP-binding_C"/>
    <property type="match status" value="1"/>
</dbReference>
<feature type="domain" description="AMP-dependent synthetase/ligase" evidence="5">
    <location>
        <begin position="34"/>
        <end position="389"/>
    </location>
</feature>
<evidence type="ECO:0000256" key="2">
    <source>
        <dbReference type="ARBA" id="ARBA00022598"/>
    </source>
</evidence>
<comment type="caution">
    <text evidence="7">The sequence shown here is derived from an EMBL/GenBank/DDBJ whole genome shotgun (WGS) entry which is preliminary data.</text>
</comment>
<evidence type="ECO:0000259" key="5">
    <source>
        <dbReference type="Pfam" id="PF00501"/>
    </source>
</evidence>
<dbReference type="InterPro" id="IPR000873">
    <property type="entry name" value="AMP-dep_synth/lig_dom"/>
</dbReference>
<dbReference type="Gene3D" id="3.40.50.12780">
    <property type="entry name" value="N-terminal domain of ligase-like"/>
    <property type="match status" value="1"/>
</dbReference>
<dbReference type="Proteomes" id="UP000574931">
    <property type="component" value="Unassembled WGS sequence"/>
</dbReference>
<dbReference type="InterPro" id="IPR042099">
    <property type="entry name" value="ANL_N_sf"/>
</dbReference>
<gene>
    <name evidence="7" type="ORF">HKX02_23610</name>
</gene>
<protein>
    <submittedName>
        <fullName evidence="7">ATP-dependent acyl-CoA ligase</fullName>
    </submittedName>
</protein>
<dbReference type="CDD" id="cd05934">
    <property type="entry name" value="FACL_DitJ_like"/>
    <property type="match status" value="1"/>
</dbReference>
<reference evidence="7 8" key="1">
    <citation type="submission" date="2020-05" db="EMBL/GenBank/DDBJ databases">
        <title>Draft Genome Sequence of Ochrobactrum soli Isolated from Stable Fly Gut.</title>
        <authorList>
            <person name="Pileggi M.T."/>
            <person name="Vazhakkala L.J."/>
            <person name="Wong C.N."/>
        </authorList>
    </citation>
    <scope>NUCLEOTIDE SEQUENCE [LARGE SCALE GENOMIC DNA]</scope>
    <source>
        <strain evidence="7 8">MTP-C0764</strain>
    </source>
</reference>
<dbReference type="GO" id="GO:0004467">
    <property type="term" value="F:long-chain fatty acid-CoA ligase activity"/>
    <property type="evidence" value="ECO:0007669"/>
    <property type="project" value="TreeGrafter"/>
</dbReference>
<dbReference type="NCBIfam" id="NF004808">
    <property type="entry name" value="PRK06155.1"/>
    <property type="match status" value="1"/>
</dbReference>
<dbReference type="GO" id="GO:0005886">
    <property type="term" value="C:plasma membrane"/>
    <property type="evidence" value="ECO:0007669"/>
    <property type="project" value="TreeGrafter"/>
</dbReference>
<feature type="domain" description="AMP-binding enzyme C-terminal" evidence="6">
    <location>
        <begin position="440"/>
        <end position="515"/>
    </location>
</feature>
<keyword evidence="8" id="KW-1185">Reference proteome</keyword>
<evidence type="ECO:0000313" key="8">
    <source>
        <dbReference type="Proteomes" id="UP000574931"/>
    </source>
</evidence>
<dbReference type="InterPro" id="IPR045851">
    <property type="entry name" value="AMP-bd_C_sf"/>
</dbReference>
<keyword evidence="4" id="KW-0067">ATP-binding</keyword>
<dbReference type="Pfam" id="PF00501">
    <property type="entry name" value="AMP-binding"/>
    <property type="match status" value="1"/>
</dbReference>
<dbReference type="PANTHER" id="PTHR43107:SF15">
    <property type="entry name" value="FATTY ACID TRANSPORT PROTEIN 3, ISOFORM A"/>
    <property type="match status" value="1"/>
</dbReference>
<dbReference type="GO" id="GO:0044539">
    <property type="term" value="P:long-chain fatty acid import into cell"/>
    <property type="evidence" value="ECO:0007669"/>
    <property type="project" value="TreeGrafter"/>
</dbReference>
<dbReference type="EMBL" id="JABFCY010000021">
    <property type="protein sequence ID" value="NNU63217.1"/>
    <property type="molecule type" value="Genomic_DNA"/>
</dbReference>
<evidence type="ECO:0000256" key="4">
    <source>
        <dbReference type="ARBA" id="ARBA00022840"/>
    </source>
</evidence>
<keyword evidence="3" id="KW-0547">Nucleotide-binding</keyword>
<proteinExistence type="inferred from homology"/>
<sequence length="542" mass="59490">MSASARDITVQPFIEGIVERFGPKQRTLPQILIQQAERYHDRRLAVLGNTVWTYNDARDIAGRAGALLASAGIVAGDRVAIFCSNRSEFLAVFLGCAWIGAIMVPINTASRGSQLQHILVNCRARLLVVEAAFATVFDELSEALDSVETIWTIGGAVDVVGEMPARALPEFPASISPHAVKPGDTCAILYTSGTTGPAKGVCCPQAQFFWWGVGTARGLGIREDDVLLTTLPLFHTNALNCFWQALLTGSTYVLEPKFSASGYWKAVKHHKATIGYFLGAMAAILLSRPPEDSDIQHSMRTALGGGVPERFHKPFLERFGVPLLDAYGSTETNFVFASNIPPAKPGTMGYLCPGFDARIVDEDDVDVPEAEPGELLLRADEPFAFATGYFGMQDKTVEAWRNLWFHTGDRVARDPDGNYRFIDRMKDVIRRRGENISSWEVEQVLLSHPAISSCAVYAVPSDFGEDEVMAAILPETGNRIDPIDIVDFCNSRLAYFAVPRFIDIVSQLPLTENGKIRKALLRQTGITATAWDREVAGYVLKR</sequence>